<evidence type="ECO:0000259" key="5">
    <source>
        <dbReference type="PROSITE" id="PS50137"/>
    </source>
</evidence>
<evidence type="ECO:0000256" key="4">
    <source>
        <dbReference type="SAM" id="MobiDB-lite"/>
    </source>
</evidence>
<feature type="domain" description="DRBM" evidence="5">
    <location>
        <begin position="62"/>
        <end position="131"/>
    </location>
</feature>
<dbReference type="Proteomes" id="UP000030689">
    <property type="component" value="Unassembled WGS sequence"/>
</dbReference>
<keyword evidence="1" id="KW-0677">Repeat</keyword>
<organism evidence="6 7">
    <name type="scientific">Eutrema salsugineum</name>
    <name type="common">Saltwater cress</name>
    <name type="synonym">Sisymbrium salsugineum</name>
    <dbReference type="NCBI Taxonomy" id="72664"/>
    <lineage>
        <taxon>Eukaryota</taxon>
        <taxon>Viridiplantae</taxon>
        <taxon>Streptophyta</taxon>
        <taxon>Embryophyta</taxon>
        <taxon>Tracheophyta</taxon>
        <taxon>Spermatophyta</taxon>
        <taxon>Magnoliopsida</taxon>
        <taxon>eudicotyledons</taxon>
        <taxon>Gunneridae</taxon>
        <taxon>Pentapetalae</taxon>
        <taxon>rosids</taxon>
        <taxon>malvids</taxon>
        <taxon>Brassicales</taxon>
        <taxon>Brassicaceae</taxon>
        <taxon>Eutremeae</taxon>
        <taxon>Eutrema</taxon>
    </lineage>
</organism>
<dbReference type="PROSITE" id="PS50137">
    <property type="entry name" value="DS_RBD"/>
    <property type="match status" value="1"/>
</dbReference>
<dbReference type="AlphaFoldDB" id="V4N578"/>
<dbReference type="KEGG" id="eus:EUTSA_v10014087mg"/>
<feature type="region of interest" description="Disordered" evidence="4">
    <location>
        <begin position="283"/>
        <end position="329"/>
    </location>
</feature>
<dbReference type="PANTHER" id="PTHR46031:SF37">
    <property type="entry name" value="DRBM DOMAIN-CONTAINING PROTEIN"/>
    <property type="match status" value="1"/>
</dbReference>
<protein>
    <recommendedName>
        <fullName evidence="5">DRBM domain-containing protein</fullName>
    </recommendedName>
</protein>
<dbReference type="eggNOG" id="ENOG502T2S6">
    <property type="taxonomic scope" value="Eukaryota"/>
</dbReference>
<dbReference type="InterPro" id="IPR014720">
    <property type="entry name" value="dsRBD_dom"/>
</dbReference>
<evidence type="ECO:0000256" key="2">
    <source>
        <dbReference type="ARBA" id="ARBA00022884"/>
    </source>
</evidence>
<proteinExistence type="predicted"/>
<evidence type="ECO:0000313" key="6">
    <source>
        <dbReference type="EMBL" id="ESQ40601.1"/>
    </source>
</evidence>
<keyword evidence="7" id="KW-1185">Reference proteome</keyword>
<dbReference type="SUPFAM" id="SSF54768">
    <property type="entry name" value="dsRNA-binding domain-like"/>
    <property type="match status" value="1"/>
</dbReference>
<feature type="region of interest" description="Disordered" evidence="4">
    <location>
        <begin position="1"/>
        <end position="53"/>
    </location>
</feature>
<feature type="compositionally biased region" description="Basic residues" evidence="4">
    <location>
        <begin position="298"/>
        <end position="312"/>
    </location>
</feature>
<dbReference type="GO" id="GO:0003723">
    <property type="term" value="F:RNA binding"/>
    <property type="evidence" value="ECO:0007669"/>
    <property type="project" value="UniProtKB-UniRule"/>
</dbReference>
<dbReference type="OMA" id="INEGAQH"/>
<reference evidence="6 7" key="1">
    <citation type="journal article" date="2013" name="Front. Plant Sci.">
        <title>The Reference Genome of the Halophytic Plant Eutrema salsugineum.</title>
        <authorList>
            <person name="Yang R."/>
            <person name="Jarvis D.E."/>
            <person name="Chen H."/>
            <person name="Beilstein M.A."/>
            <person name="Grimwood J."/>
            <person name="Jenkins J."/>
            <person name="Shu S."/>
            <person name="Prochnik S."/>
            <person name="Xin M."/>
            <person name="Ma C."/>
            <person name="Schmutz J."/>
            <person name="Wing R.A."/>
            <person name="Mitchell-Olds T."/>
            <person name="Schumaker K.S."/>
            <person name="Wang X."/>
        </authorList>
    </citation>
    <scope>NUCLEOTIDE SEQUENCE [LARGE SCALE GENOMIC DNA]</scope>
</reference>
<name>V4N578_EUTSA</name>
<dbReference type="STRING" id="72664.V4N578"/>
<feature type="compositionally biased region" description="Polar residues" evidence="4">
    <location>
        <begin position="37"/>
        <end position="52"/>
    </location>
</feature>
<accession>V4N578</accession>
<dbReference type="Gene3D" id="3.30.160.20">
    <property type="match status" value="1"/>
</dbReference>
<evidence type="ECO:0000256" key="3">
    <source>
        <dbReference type="PROSITE-ProRule" id="PRU00266"/>
    </source>
</evidence>
<feature type="compositionally biased region" description="Polar residues" evidence="4">
    <location>
        <begin position="8"/>
        <end position="17"/>
    </location>
</feature>
<dbReference type="PANTHER" id="PTHR46031">
    <property type="match status" value="1"/>
</dbReference>
<dbReference type="SMART" id="SM00358">
    <property type="entry name" value="DSRM"/>
    <property type="match status" value="1"/>
</dbReference>
<sequence length="329" mass="35847">MFHKVVSATRTPSQSLSPPGDASPSSLIAIPPPHLYRSTTHAPPQDPSSPAATRTGVVEKLMHKNDLNTYCQRLSIPLPVYQTAFGGCGHAPTFTSSVSVGNKIFTSPNTFPNRKSAEQDAAKLALQHLLNEDEVSATNLRGILRKFVCQDKTRCKMILNEFLAKIKMECTYETVQAEKDPVFVSYLALNDDPTYATPISEVIKSKFNACAVLNELKDVSDTRDCSVTDKGVAGHPTGAVTMSRCSDVNLPRTSPIFSKPQHEIKLPEAAQGASEQIAVPLQFVPPPAHNPANNLVSSKKRRRKNKKNGNKRLRADNKPGGCSDIRSEC</sequence>
<gene>
    <name evidence="6" type="ORF">EUTSA_v10014087mg</name>
</gene>
<dbReference type="EMBL" id="KI517464">
    <property type="protein sequence ID" value="ESQ40601.1"/>
    <property type="molecule type" value="Genomic_DNA"/>
</dbReference>
<evidence type="ECO:0000256" key="1">
    <source>
        <dbReference type="ARBA" id="ARBA00022737"/>
    </source>
</evidence>
<dbReference type="Pfam" id="PF00035">
    <property type="entry name" value="dsrm"/>
    <property type="match status" value="1"/>
</dbReference>
<evidence type="ECO:0000313" key="7">
    <source>
        <dbReference type="Proteomes" id="UP000030689"/>
    </source>
</evidence>
<keyword evidence="2 3" id="KW-0694">RNA-binding</keyword>
<dbReference type="Gramene" id="ESQ40601">
    <property type="protein sequence ID" value="ESQ40601"/>
    <property type="gene ID" value="EUTSA_v10014087mg"/>
</dbReference>